<keyword evidence="7" id="KW-1194">Viral DNA replication</keyword>
<dbReference type="InterPro" id="IPR012337">
    <property type="entry name" value="RNaseH-like_sf"/>
</dbReference>
<dbReference type="Gene3D" id="3.90.1600.10">
    <property type="entry name" value="Palm domain of DNA polymerase"/>
    <property type="match status" value="1"/>
</dbReference>
<dbReference type="EC" id="2.7.7.7" evidence="3"/>
<keyword evidence="8" id="KW-0238">DNA-binding</keyword>
<evidence type="ECO:0000256" key="4">
    <source>
        <dbReference type="ARBA" id="ARBA00022679"/>
    </source>
</evidence>
<evidence type="ECO:0000256" key="9">
    <source>
        <dbReference type="ARBA" id="ARBA00049244"/>
    </source>
</evidence>
<keyword evidence="5" id="KW-0548">Nucleotidyltransferase</keyword>
<evidence type="ECO:0000259" key="10">
    <source>
        <dbReference type="Pfam" id="PF00136"/>
    </source>
</evidence>
<feature type="domain" description="DNA-directed DNA polymerase family B multifunctional" evidence="10">
    <location>
        <begin position="540"/>
        <end position="888"/>
    </location>
</feature>
<dbReference type="GO" id="GO:0003887">
    <property type="term" value="F:DNA-directed DNA polymerase activity"/>
    <property type="evidence" value="ECO:0007669"/>
    <property type="project" value="UniProtKB-KW"/>
</dbReference>
<dbReference type="SUPFAM" id="SSF53098">
    <property type="entry name" value="Ribonuclease H-like"/>
    <property type="match status" value="1"/>
</dbReference>
<dbReference type="InterPro" id="IPR006133">
    <property type="entry name" value="DNA-dir_DNA_pol_B_exonuc"/>
</dbReference>
<evidence type="ECO:0000256" key="7">
    <source>
        <dbReference type="ARBA" id="ARBA00023109"/>
    </source>
</evidence>
<dbReference type="InterPro" id="IPR036397">
    <property type="entry name" value="RNaseH_sf"/>
</dbReference>
<dbReference type="GO" id="GO:0006261">
    <property type="term" value="P:DNA-templated DNA replication"/>
    <property type="evidence" value="ECO:0007669"/>
    <property type="project" value="TreeGrafter"/>
</dbReference>
<sequence length="1051" mass="121286">MSLSKRKAEGVEYEPAVKAIKLSQETLMGDNTNFKVCLDVNELIPAKLVSAGMCFNNTHEFLITRLRYDNGFLLLFLTGVNNVQLYYKTPCTIHSYRRCYHMRTPCVNKCETYKSMVVTGLKAYQCNRINVFKVDRARCNNDDAMLLDRFCTDVNRVQMQLGLCEGDYVRFKNVVRVNEEGLAIGPLGNVEKLKVEDVRNPTKVIVASFDLETFTNLNSFSNPKVDPIITISLVVKTHDDTPKQYCFINTQGRNFTLDDPVEERVDGEIIVLPYHNERDMIVAFFTLLCKSNPDTILDYNGDKFDIPYWTQRAIILDIDPKFLRRYNLSPVEMNTVEVNTKFGYKLNNHFMKYFNHLDVYQFIKGSIDASKLENLKLDTAASYYLKVGKVELPVREMMRLYNNKQFGKIVKYNVRDSLLPLNMFFKCKMDNKQYADASLLYLTNDDSHLTIYHRLNLALFHRAISNINEAGRPDPYFFNRSDLSKIMGGNKRFAADEKEDKEVENEGELVDFTVLGRPPVPTSQIPADAIPLCDLKTRIKYIGGKVLSPKPGYYRKTFTLDFSQLYTSIMIFFTTCLSNLFVGANKKLYLQINQNAITTKFLKEMANNRVLYKQEMKKYEPDSFEYQMYDSWQNAAKLVCNSQYGWFGLCCKPLANFITAQGRSKLEEAQRIITELSENEAIKTKWNLSKMKLEVVYGDTDSNFVSIDLEREEFERMGGDVGLRRLIMEDIMKPLNDTWKGAFKMELENIMDCMLIKGKKSYMCLKENGTLYKRGFNVKKDSPLFLRQAFDAVIFEILNNHSLDCILNHLVSSLKKKRDEFCVTNCEEYSFSQTLNETKNGGTGVVTIANELAIQLRNDANTKYIPSSGDRIPYLLIDKLASTVKGRAKPTQLINADDTINWSKHLGIVNTFLNDIMSMIGNDTLFVYAFNEICEYFQKDQCFDVLYPNIKTLTNSRIKDILCKELNVKKKKDLTDDKLNDILRNNEQKFIHKYEFTLNKRRPAYTINIERFSTDCPKCNERGVSAVQKTTSLELVVEKQSASRKRPSKQN</sequence>
<dbReference type="Pfam" id="PF03104">
    <property type="entry name" value="DNA_pol_B_exo1"/>
    <property type="match status" value="1"/>
</dbReference>
<reference evidence="12" key="1">
    <citation type="journal article" date="2014" name="Proc. Natl. Acad. Sci. U.S.A.">
        <title>Baculovirus resistance in codling moth is virus isolate-dependent and the consequence of a mutation in viral gene pe38.</title>
        <authorList>
            <person name="Gebhardt M.M."/>
            <person name="Eberle K.E."/>
            <person name="Radtke P."/>
            <person name="Jehle J.A."/>
        </authorList>
    </citation>
    <scope>NUCLEOTIDE SEQUENCE</scope>
    <source>
        <strain evidence="12">CpGV-S</strain>
    </source>
</reference>
<dbReference type="Pfam" id="PF00136">
    <property type="entry name" value="DNA_pol_B"/>
    <property type="match status" value="1"/>
</dbReference>
<evidence type="ECO:0000256" key="5">
    <source>
        <dbReference type="ARBA" id="ARBA00022695"/>
    </source>
</evidence>
<name>A0A097P0U6_GVCP</name>
<dbReference type="InterPro" id="IPR006134">
    <property type="entry name" value="DNA-dir_DNA_pol_B_multi_dom"/>
</dbReference>
<comment type="catalytic activity">
    <reaction evidence="9">
        <text>DNA(n) + a 2'-deoxyribonucleoside 5'-triphosphate = DNA(n+1) + diphosphate</text>
        <dbReference type="Rhea" id="RHEA:22508"/>
        <dbReference type="Rhea" id="RHEA-COMP:17339"/>
        <dbReference type="Rhea" id="RHEA-COMP:17340"/>
        <dbReference type="ChEBI" id="CHEBI:33019"/>
        <dbReference type="ChEBI" id="CHEBI:61560"/>
        <dbReference type="ChEBI" id="CHEBI:173112"/>
        <dbReference type="EC" id="2.7.7.7"/>
    </reaction>
</comment>
<dbReference type="PANTHER" id="PTHR10322">
    <property type="entry name" value="DNA POLYMERASE CATALYTIC SUBUNIT"/>
    <property type="match status" value="1"/>
</dbReference>
<evidence type="ECO:0000256" key="6">
    <source>
        <dbReference type="ARBA" id="ARBA00022932"/>
    </source>
</evidence>
<evidence type="ECO:0000256" key="1">
    <source>
        <dbReference type="ARBA" id="ARBA00002701"/>
    </source>
</evidence>
<evidence type="ECO:0000256" key="2">
    <source>
        <dbReference type="ARBA" id="ARBA00005755"/>
    </source>
</evidence>
<dbReference type="InterPro" id="IPR043502">
    <property type="entry name" value="DNA/RNA_pol_sf"/>
</dbReference>
<dbReference type="PRINTS" id="PR00106">
    <property type="entry name" value="DNAPOLB"/>
</dbReference>
<organism evidence="12">
    <name type="scientific">Cydia pomonella granulosis virus</name>
    <name type="common">CpGV</name>
    <name type="synonym">Cydia pomonella granulovirus</name>
    <dbReference type="NCBI Taxonomy" id="28289"/>
    <lineage>
        <taxon>Viruses</taxon>
        <taxon>Viruses incertae sedis</taxon>
        <taxon>Naldaviricetes</taxon>
        <taxon>Lefavirales</taxon>
        <taxon>Baculoviridae</taxon>
        <taxon>Betabaculovirus</taxon>
        <taxon>Betabaculovirus cypomonellae</taxon>
    </lineage>
</organism>
<dbReference type="Gene3D" id="3.30.420.10">
    <property type="entry name" value="Ribonuclease H-like superfamily/Ribonuclease H"/>
    <property type="match status" value="1"/>
</dbReference>
<evidence type="ECO:0000256" key="3">
    <source>
        <dbReference type="ARBA" id="ARBA00012417"/>
    </source>
</evidence>
<dbReference type="PANTHER" id="PTHR10322:SF23">
    <property type="entry name" value="DNA POLYMERASE DELTA CATALYTIC SUBUNIT"/>
    <property type="match status" value="1"/>
</dbReference>
<feature type="domain" description="DNA-directed DNA polymerase family B exonuclease" evidence="11">
    <location>
        <begin position="200"/>
        <end position="379"/>
    </location>
</feature>
<evidence type="ECO:0000259" key="11">
    <source>
        <dbReference type="Pfam" id="PF03104"/>
    </source>
</evidence>
<dbReference type="InterPro" id="IPR006172">
    <property type="entry name" value="DNA-dir_DNA_pol_B"/>
</dbReference>
<comment type="function">
    <text evidence="1">Replicates the viral genome, host DNA polymerases cannot substitute for the viral enzyme in this process.</text>
</comment>
<dbReference type="EMBL" id="KM217573">
    <property type="protein sequence ID" value="AIU36758.1"/>
    <property type="molecule type" value="Genomic_DNA"/>
</dbReference>
<proteinExistence type="inferred from homology"/>
<comment type="similarity">
    <text evidence="2">Belongs to the DNA polymerase type-B family.</text>
</comment>
<dbReference type="Gene3D" id="1.10.287.690">
    <property type="entry name" value="Helix hairpin bin"/>
    <property type="match status" value="1"/>
</dbReference>
<evidence type="ECO:0000256" key="8">
    <source>
        <dbReference type="ARBA" id="ARBA00023125"/>
    </source>
</evidence>
<dbReference type="InterPro" id="IPR023211">
    <property type="entry name" value="DNA_pol_palm_dom_sf"/>
</dbReference>
<dbReference type="SUPFAM" id="SSF56672">
    <property type="entry name" value="DNA/RNA polymerases"/>
    <property type="match status" value="1"/>
</dbReference>
<dbReference type="GO" id="GO:0000166">
    <property type="term" value="F:nucleotide binding"/>
    <property type="evidence" value="ECO:0007669"/>
    <property type="project" value="InterPro"/>
</dbReference>
<dbReference type="SMART" id="SM00486">
    <property type="entry name" value="POLBc"/>
    <property type="match status" value="1"/>
</dbReference>
<evidence type="ECO:0000313" key="12">
    <source>
        <dbReference type="EMBL" id="AIU36758.1"/>
    </source>
</evidence>
<keyword evidence="7" id="KW-0235">DNA replication</keyword>
<organismHost>
    <name type="scientific">Cydia pomonella</name>
    <name type="common">Codling moth</name>
    <dbReference type="NCBI Taxonomy" id="82600"/>
</organismHost>
<accession>A0A097P0U6</accession>
<dbReference type="GO" id="GO:0003677">
    <property type="term" value="F:DNA binding"/>
    <property type="evidence" value="ECO:0007669"/>
    <property type="project" value="UniProtKB-KW"/>
</dbReference>
<gene>
    <name evidence="12" type="primary">orf111</name>
</gene>
<protein>
    <recommendedName>
        <fullName evidence="3">DNA-directed DNA polymerase</fullName>
        <ecNumber evidence="3">2.7.7.7</ecNumber>
    </recommendedName>
</protein>
<dbReference type="InterPro" id="IPR050240">
    <property type="entry name" value="DNA_pol_type-B"/>
</dbReference>
<keyword evidence="4" id="KW-0808">Transferase</keyword>
<keyword evidence="6" id="KW-0239">DNA-directed DNA polymerase</keyword>
<dbReference type="GO" id="GO:0039693">
    <property type="term" value="P:viral DNA genome replication"/>
    <property type="evidence" value="ECO:0007669"/>
    <property type="project" value="UniProtKB-KW"/>
</dbReference>